<comment type="caution">
    <text evidence="2">The sequence shown here is derived from an EMBL/GenBank/DDBJ whole genome shotgun (WGS) entry which is preliminary data.</text>
</comment>
<dbReference type="InterPro" id="IPR038078">
    <property type="entry name" value="PhoU-like_sf"/>
</dbReference>
<dbReference type="InterPro" id="IPR018445">
    <property type="entry name" value="Put_Phosphate_transp_reg"/>
</dbReference>
<evidence type="ECO:0000313" key="2">
    <source>
        <dbReference type="EMBL" id="NDL60871.1"/>
    </source>
</evidence>
<accession>A0A7K3MC26</accession>
<proteinExistence type="inferred from homology"/>
<reference evidence="2 3" key="1">
    <citation type="submission" date="2019-11" db="EMBL/GenBank/DDBJ databases">
        <authorList>
            <person name="Li X.-J."/>
            <person name="Feng X.-M."/>
        </authorList>
    </citation>
    <scope>NUCLEOTIDE SEQUENCE [LARGE SCALE GENOMIC DNA]</scope>
    <source>
        <strain evidence="2 3">XMNu-373</strain>
    </source>
</reference>
<protein>
    <submittedName>
        <fullName evidence="2">DUF47 family protein</fullName>
    </submittedName>
</protein>
<evidence type="ECO:0000313" key="3">
    <source>
        <dbReference type="Proteomes" id="UP000460435"/>
    </source>
</evidence>
<dbReference type="InterPro" id="IPR052912">
    <property type="entry name" value="UPF0111_domain"/>
</dbReference>
<evidence type="ECO:0000256" key="1">
    <source>
        <dbReference type="ARBA" id="ARBA00008591"/>
    </source>
</evidence>
<keyword evidence="3" id="KW-1185">Reference proteome</keyword>
<name>A0A7K3MC26_9ACTN</name>
<dbReference type="AlphaFoldDB" id="A0A7K3MC26"/>
<dbReference type="Gene3D" id="1.20.58.220">
    <property type="entry name" value="Phosphate transport system protein phou homolog 2, domain 2"/>
    <property type="match status" value="1"/>
</dbReference>
<dbReference type="Pfam" id="PF01865">
    <property type="entry name" value="PhoU_div"/>
    <property type="match status" value="1"/>
</dbReference>
<dbReference type="EMBL" id="WLZY01000015">
    <property type="protein sequence ID" value="NDL60871.1"/>
    <property type="molecule type" value="Genomic_DNA"/>
</dbReference>
<organism evidence="2 3">
    <name type="scientific">Phytoactinopolyspora mesophila</name>
    <dbReference type="NCBI Taxonomy" id="2650750"/>
    <lineage>
        <taxon>Bacteria</taxon>
        <taxon>Bacillati</taxon>
        <taxon>Actinomycetota</taxon>
        <taxon>Actinomycetes</taxon>
        <taxon>Jiangellales</taxon>
        <taxon>Jiangellaceae</taxon>
        <taxon>Phytoactinopolyspora</taxon>
    </lineage>
</organism>
<sequence length="221" mass="24995">MAIEERSTMKAPWRRLKTSWRARGDSNLSAALTGQVRAAREGAALTKAMVSKKIDPAEARAQIAEIEHRGDEQRAELVEQLSRTLVAPLDREDLFRLSRSIDDILDTIRDFVREADLYQIEKRRTYRPFLDSVVAAIESLDDAVESLWTKPQRVPLKALEAKKAARMIGRAYQDEFAKIIDGGVSPRALKHRELIKRLDMVGIRINEAADVLTDGALKRGY</sequence>
<dbReference type="Proteomes" id="UP000460435">
    <property type="component" value="Unassembled WGS sequence"/>
</dbReference>
<comment type="similarity">
    <text evidence="1">Belongs to the UPF0111 family.</text>
</comment>
<dbReference type="PANTHER" id="PTHR37298">
    <property type="entry name" value="UPF0111 PROTEIN YKAA"/>
    <property type="match status" value="1"/>
</dbReference>
<gene>
    <name evidence="2" type="ORF">F7O44_27730</name>
</gene>
<dbReference type="RefSeq" id="WP_162453586.1">
    <property type="nucleotide sequence ID" value="NZ_WLZY01000015.1"/>
</dbReference>
<dbReference type="PANTHER" id="PTHR37298:SF1">
    <property type="entry name" value="UPF0111 PROTEIN YKAA"/>
    <property type="match status" value="1"/>
</dbReference>